<feature type="modified residue" description="4-aspartylphosphate" evidence="5">
    <location>
        <position position="61"/>
    </location>
</feature>
<feature type="domain" description="Response regulatory" evidence="6">
    <location>
        <begin position="3"/>
        <end position="128"/>
    </location>
</feature>
<gene>
    <name evidence="8" type="ORF">FD22_GL002365</name>
</gene>
<dbReference type="GO" id="GO:0003677">
    <property type="term" value="F:DNA binding"/>
    <property type="evidence" value="ECO:0007669"/>
    <property type="project" value="InterPro"/>
</dbReference>
<dbReference type="InterPro" id="IPR001789">
    <property type="entry name" value="Sig_transdc_resp-reg_receiver"/>
</dbReference>
<dbReference type="InterPro" id="IPR011006">
    <property type="entry name" value="CheY-like_superfamily"/>
</dbReference>
<evidence type="ECO:0000256" key="4">
    <source>
        <dbReference type="ARBA" id="ARBA00037164"/>
    </source>
</evidence>
<dbReference type="Pfam" id="PF04397">
    <property type="entry name" value="LytTR"/>
    <property type="match status" value="1"/>
</dbReference>
<dbReference type="PANTHER" id="PTHR37299:SF3">
    <property type="entry name" value="STAGE 0 SPORULATION PROTEIN A HOMOLOG"/>
    <property type="match status" value="1"/>
</dbReference>
<comment type="function">
    <text evidence="4">Required for high-level post-exponential phase expression of a series of secreted proteins.</text>
</comment>
<dbReference type="RefSeq" id="WP_010011444.1">
    <property type="nucleotide sequence ID" value="NZ_AZCN01000008.1"/>
</dbReference>
<proteinExistence type="predicted"/>
<keyword evidence="5" id="KW-0597">Phosphoprotein</keyword>
<evidence type="ECO:0000259" key="7">
    <source>
        <dbReference type="PROSITE" id="PS50930"/>
    </source>
</evidence>
<dbReference type="PANTHER" id="PTHR37299">
    <property type="entry name" value="TRANSCRIPTIONAL REGULATOR-RELATED"/>
    <property type="match status" value="1"/>
</dbReference>
<dbReference type="Gene3D" id="2.40.50.1020">
    <property type="entry name" value="LytTr DNA-binding domain"/>
    <property type="match status" value="1"/>
</dbReference>
<evidence type="ECO:0000313" key="8">
    <source>
        <dbReference type="EMBL" id="KRK18809.1"/>
    </source>
</evidence>
<evidence type="ECO:0000256" key="2">
    <source>
        <dbReference type="ARBA" id="ARBA00023012"/>
    </source>
</evidence>
<comment type="caution">
    <text evidence="8">The sequence shown here is derived from an EMBL/GenBank/DDBJ whole genome shotgun (WGS) entry which is preliminary data.</text>
</comment>
<name>A0A0R1FAR2_9LACO</name>
<dbReference type="InterPro" id="IPR007492">
    <property type="entry name" value="LytTR_DNA-bd_dom"/>
</dbReference>
<dbReference type="PROSITE" id="PS50110">
    <property type="entry name" value="RESPONSE_REGULATORY"/>
    <property type="match status" value="1"/>
</dbReference>
<keyword evidence="3" id="KW-0010">Activator</keyword>
<dbReference type="Gene3D" id="3.40.50.2300">
    <property type="match status" value="1"/>
</dbReference>
<keyword evidence="2" id="KW-0902">Two-component regulatory system</keyword>
<dbReference type="AlphaFoldDB" id="A0A0R1FAR2"/>
<evidence type="ECO:0000259" key="6">
    <source>
        <dbReference type="PROSITE" id="PS50110"/>
    </source>
</evidence>
<accession>A0A0R1FAR2</accession>
<evidence type="ECO:0000256" key="3">
    <source>
        <dbReference type="ARBA" id="ARBA00023159"/>
    </source>
</evidence>
<organism evidence="8 9">
    <name type="scientific">Loigolactobacillus coryniformis subsp. coryniformis KCTC 3167 = DSM 20001</name>
    <dbReference type="NCBI Taxonomy" id="913848"/>
    <lineage>
        <taxon>Bacteria</taxon>
        <taxon>Bacillati</taxon>
        <taxon>Bacillota</taxon>
        <taxon>Bacilli</taxon>
        <taxon>Lactobacillales</taxon>
        <taxon>Lactobacillaceae</taxon>
        <taxon>Loigolactobacillus</taxon>
    </lineage>
</organism>
<feature type="domain" description="HTH LytTR-type" evidence="7">
    <location>
        <begin position="146"/>
        <end position="247"/>
    </location>
</feature>
<dbReference type="PROSITE" id="PS50930">
    <property type="entry name" value="HTH_LYTTR"/>
    <property type="match status" value="1"/>
</dbReference>
<dbReference type="InterPro" id="IPR046947">
    <property type="entry name" value="LytR-like"/>
</dbReference>
<dbReference type="GeneID" id="65915958"/>
<protein>
    <submittedName>
        <fullName evidence="8">Response regulator</fullName>
    </submittedName>
</protein>
<dbReference type="PATRIC" id="fig|913848.6.peg.2415"/>
<dbReference type="eggNOG" id="COG3279">
    <property type="taxonomic scope" value="Bacteria"/>
</dbReference>
<sequence>MLTTFILEDNPQQRFYYQQVVRTQIMIDELDMQLAVVTATPAAIQDYLVQNPQTHGLFLFDIEIGTELTAGLDLAVWVRERFFDAQIIFMTTHTEMAFLTFERKIAPMDYLLKDKGMTLVEAQLRADIQLAVQRYNQTIVINTQKFGYRIGQRYYEIPFAQLYFLETAPGNTGKLIIHAQQRQAEFIGKLSEQATKYPHLFLAHRSILLNPQTIVSFDTAKRVAYFPDQQSCLVAFRKVAALNHLLR</sequence>
<reference evidence="8 9" key="1">
    <citation type="journal article" date="2015" name="Genome Announc.">
        <title>Expanding the biotechnology potential of lactobacilli through comparative genomics of 213 strains and associated genera.</title>
        <authorList>
            <person name="Sun Z."/>
            <person name="Harris H.M."/>
            <person name="McCann A."/>
            <person name="Guo C."/>
            <person name="Argimon S."/>
            <person name="Zhang W."/>
            <person name="Yang X."/>
            <person name="Jeffery I.B."/>
            <person name="Cooney J.C."/>
            <person name="Kagawa T.F."/>
            <person name="Liu W."/>
            <person name="Song Y."/>
            <person name="Salvetti E."/>
            <person name="Wrobel A."/>
            <person name="Rasinkangas P."/>
            <person name="Parkhill J."/>
            <person name="Rea M.C."/>
            <person name="O'Sullivan O."/>
            <person name="Ritari J."/>
            <person name="Douillard F.P."/>
            <person name="Paul Ross R."/>
            <person name="Yang R."/>
            <person name="Briner A.E."/>
            <person name="Felis G.E."/>
            <person name="de Vos W.M."/>
            <person name="Barrangou R."/>
            <person name="Klaenhammer T.R."/>
            <person name="Caufield P.W."/>
            <person name="Cui Y."/>
            <person name="Zhang H."/>
            <person name="O'Toole P.W."/>
        </authorList>
    </citation>
    <scope>NUCLEOTIDE SEQUENCE [LARGE SCALE GENOMIC DNA]</scope>
    <source>
        <strain evidence="8 9">DSM 20001</strain>
    </source>
</reference>
<evidence type="ECO:0000256" key="5">
    <source>
        <dbReference type="PROSITE-ProRule" id="PRU00169"/>
    </source>
</evidence>
<evidence type="ECO:0000256" key="1">
    <source>
        <dbReference type="ARBA" id="ARBA00022490"/>
    </source>
</evidence>
<dbReference type="Proteomes" id="UP000051181">
    <property type="component" value="Unassembled WGS sequence"/>
</dbReference>
<dbReference type="SMART" id="SM00850">
    <property type="entry name" value="LytTR"/>
    <property type="match status" value="1"/>
</dbReference>
<keyword evidence="1" id="KW-0963">Cytoplasm</keyword>
<dbReference type="SUPFAM" id="SSF52172">
    <property type="entry name" value="CheY-like"/>
    <property type="match status" value="1"/>
</dbReference>
<dbReference type="GO" id="GO:0000156">
    <property type="term" value="F:phosphorelay response regulator activity"/>
    <property type="evidence" value="ECO:0007669"/>
    <property type="project" value="InterPro"/>
</dbReference>
<evidence type="ECO:0000313" key="9">
    <source>
        <dbReference type="Proteomes" id="UP000051181"/>
    </source>
</evidence>
<dbReference type="EMBL" id="AZCN01000008">
    <property type="protein sequence ID" value="KRK18809.1"/>
    <property type="molecule type" value="Genomic_DNA"/>
</dbReference>